<proteinExistence type="predicted"/>
<dbReference type="OrthoDB" id="9776599at2"/>
<dbReference type="PANTHER" id="PTHR38478:SF1">
    <property type="entry name" value="ZINC DEPENDENT METALLOPROTEASE DOMAIN LIPOPROTEIN"/>
    <property type="match status" value="1"/>
</dbReference>
<dbReference type="SUPFAM" id="SSF55486">
    <property type="entry name" value="Metalloproteases ('zincins'), catalytic domain"/>
    <property type="match status" value="1"/>
</dbReference>
<evidence type="ECO:0008006" key="6">
    <source>
        <dbReference type="Google" id="ProtNLM"/>
    </source>
</evidence>
<dbReference type="Proteomes" id="UP000245375">
    <property type="component" value="Unassembled WGS sequence"/>
</dbReference>
<dbReference type="PANTHER" id="PTHR38478">
    <property type="entry name" value="PEPTIDASE M1A AND M12B"/>
    <property type="match status" value="1"/>
</dbReference>
<evidence type="ECO:0000313" key="4">
    <source>
        <dbReference type="EMBL" id="PWH82287.1"/>
    </source>
</evidence>
<organism evidence="4 5">
    <name type="scientific">Algibacter marinivivus</name>
    <dbReference type="NCBI Taxonomy" id="2100723"/>
    <lineage>
        <taxon>Bacteria</taxon>
        <taxon>Pseudomonadati</taxon>
        <taxon>Bacteroidota</taxon>
        <taxon>Flavobacteriia</taxon>
        <taxon>Flavobacteriales</taxon>
        <taxon>Flavobacteriaceae</taxon>
        <taxon>Algibacter</taxon>
    </lineage>
</organism>
<comment type="caution">
    <text evidence="4">The sequence shown here is derived from an EMBL/GenBank/DDBJ whole genome shotgun (WGS) entry which is preliminary data.</text>
</comment>
<gene>
    <name evidence="4" type="ORF">DIS18_08495</name>
</gene>
<dbReference type="RefSeq" id="WP_109352653.1">
    <property type="nucleotide sequence ID" value="NZ_QFRI01000002.1"/>
</dbReference>
<dbReference type="InterPro" id="IPR024079">
    <property type="entry name" value="MetalloPept_cat_dom_sf"/>
</dbReference>
<reference evidence="5" key="3">
    <citation type="submission" date="2018-05" db="EMBL/GenBank/DDBJ databases">
        <authorList>
            <person name="Lu D."/>
        </authorList>
    </citation>
    <scope>NUCLEOTIDE SEQUENCE [LARGE SCALE GENOMIC DNA]</scope>
    <source>
        <strain evidence="5">ZY111</strain>
    </source>
</reference>
<protein>
    <recommendedName>
        <fullName evidence="6">DUF5117 domain-containing protein</fullName>
    </recommendedName>
</protein>
<evidence type="ECO:0000313" key="5">
    <source>
        <dbReference type="Proteomes" id="UP000245375"/>
    </source>
</evidence>
<keyword evidence="1" id="KW-0732">Signal</keyword>
<reference evidence="5" key="2">
    <citation type="submission" date="2018-05" db="EMBL/GenBank/DDBJ databases">
        <title>Algibacter marinivivus sp. nov., isolated from sample around a algae.</title>
        <authorList>
            <person name="Lu D."/>
        </authorList>
    </citation>
    <scope>NUCLEOTIDE SEQUENCE [LARGE SCALE GENOMIC DNA]</scope>
    <source>
        <strain evidence="5">ZY111</strain>
    </source>
</reference>
<dbReference type="GO" id="GO:0008237">
    <property type="term" value="F:metallopeptidase activity"/>
    <property type="evidence" value="ECO:0007669"/>
    <property type="project" value="InterPro"/>
</dbReference>
<dbReference type="AlphaFoldDB" id="A0A2U2X3D1"/>
<dbReference type="InterPro" id="IPR033413">
    <property type="entry name" value="DUF5117"/>
</dbReference>
<evidence type="ECO:0000256" key="1">
    <source>
        <dbReference type="SAM" id="SignalP"/>
    </source>
</evidence>
<keyword evidence="5" id="KW-1185">Reference proteome</keyword>
<dbReference type="InterPro" id="IPR034032">
    <property type="entry name" value="Zn_MMP-like_bac"/>
</dbReference>
<feature type="signal peptide" evidence="1">
    <location>
        <begin position="1"/>
        <end position="28"/>
    </location>
</feature>
<feature type="domain" description="EcxA zinc-binding" evidence="2">
    <location>
        <begin position="474"/>
        <end position="785"/>
    </location>
</feature>
<dbReference type="Pfam" id="PF17148">
    <property type="entry name" value="DUF5117"/>
    <property type="match status" value="1"/>
</dbReference>
<dbReference type="InterPro" id="IPR032534">
    <property type="entry name" value="EcxA_zinc-bd"/>
</dbReference>
<feature type="chain" id="PRO_5015594119" description="DUF5117 domain-containing protein" evidence="1">
    <location>
        <begin position="29"/>
        <end position="863"/>
    </location>
</feature>
<dbReference type="Gene3D" id="3.40.390.10">
    <property type="entry name" value="Collagenase (Catalytic Domain)"/>
    <property type="match status" value="1"/>
</dbReference>
<evidence type="ECO:0000259" key="3">
    <source>
        <dbReference type="Pfam" id="PF17148"/>
    </source>
</evidence>
<dbReference type="EMBL" id="QFRI01000002">
    <property type="protein sequence ID" value="PWH82287.1"/>
    <property type="molecule type" value="Genomic_DNA"/>
</dbReference>
<sequence length="863" mass="97858">MKLSKNQVRYFFLIFATAIFLLPQSVDAQKKKKKNKKGNTEIVAKTPKKAPKKTIKSLTKSSKKIEGLFTIYQDTITGALQMVVSEDQLNKEYIHFAQIADGVMDAGRINRGSYRGSKIFKIKKYFNKIEFVAQNTSFYFDPNNAISKAKDANISQGIMASLKIEAYDKDTKLYLIKAGDLFLKETFLQIKPSSRPGTSPTSFKLGNLDKNKTKINAINNYPSNIKIKTEYVYSKSSTLNNGSNAVTDGRNVSIKVIHNLIALPENDYQPRFDDPRVGYFTNKVDDKTVSSSTPYRDLIQRWHLKKKDPNAEISEPVKPITWWMENTTPIAWRETIKNAVLEWNKAFEKAGFKNAIVVKQQPDDAEWDAGDIRYNVLRWTASPRPPFGGYGPSMKNPRTGEIIGADIMLEYVMFTGSDFQSKIYDSSSGYNNFNNANENPANDYNCNLAKGMLENLHFAKTSALAFGASEEELNTIQKEAITGVIIHEIGHTLGLNHNMKASQLYSPEQLADADFIKGKCLTASIMDYAIINVTNDRTKQGQYDDVTVGPYDVWAIQLGYKPFKNEEERQALLNESTKPEHIFGNDADDMRSPGKAIDPRVMVFDQSSDPIRYAINRIELSNDLMKEVKNKFTKNGESYHELRRVYYTLSGQKANAANVISRYIGGVYVDRAMAGQQGETQPYTPVSFEDQKRAMNALKTYVFSPTAFDAPNDLYNYLARQRRGFDYTQEDPKIHSQVLRYQKNVLNHILHPNTLQRITDSELYGNKYKLSIFMTDLNSAIFKSDIYSSVNSFRQNLQLEYTNMLINMLTSKQSGSYTHNAKSMALYNLKAIRSMAAPSGNIASRAHKQHLRTLIDNAIKEIK</sequence>
<dbReference type="CDD" id="cd04276">
    <property type="entry name" value="ZnMc_MMP_like_2"/>
    <property type="match status" value="1"/>
</dbReference>
<reference evidence="4 5" key="1">
    <citation type="submission" date="2018-05" db="EMBL/GenBank/DDBJ databases">
        <title>Algibacter marinivivus sp. nov., isolated from sample around a algae.</title>
        <authorList>
            <person name="Zhong X."/>
        </authorList>
    </citation>
    <scope>NUCLEOTIDE SEQUENCE [LARGE SCALE GENOMIC DNA]</scope>
    <source>
        <strain evidence="4 5">ZY111</strain>
    </source>
</reference>
<name>A0A2U2X3D1_9FLAO</name>
<evidence type="ECO:0000259" key="2">
    <source>
        <dbReference type="Pfam" id="PF16313"/>
    </source>
</evidence>
<feature type="domain" description="DUF5117" evidence="3">
    <location>
        <begin position="118"/>
        <end position="307"/>
    </location>
</feature>
<accession>A0A2U2X3D1</accession>
<dbReference type="Pfam" id="PF16313">
    <property type="entry name" value="DUF4953"/>
    <property type="match status" value="1"/>
</dbReference>